<gene>
    <name evidence="2" type="ORF">FFU37_06550</name>
</gene>
<evidence type="ECO:0000313" key="3">
    <source>
        <dbReference type="Proteomes" id="UP000310065"/>
    </source>
</evidence>
<evidence type="ECO:0000313" key="2">
    <source>
        <dbReference type="EMBL" id="QCU74142.1"/>
    </source>
</evidence>
<proteinExistence type="predicted"/>
<dbReference type="AlphaFoldDB" id="A0A4P9J017"/>
<sequence>MKNIVKLIIILTANLCGYAHAQNNLTLNYQVTKELNHFADIKIKVTDNYLRTDYILPNKTFTEMTIKDDGQYILDHQKNIAYRLDYTVNKENSDKALTGMLQHAPGFTKEQIYEMSLDPKNDPNNYIAYEKEGENLFKGYFDGEKVQTVKTLTFPNQFLSSTEYTWLLKRAREDTYFGKAFVGFLDVPLIDFIRKFKYDTNEMPTEITLHNEGKTIFLKAVSKSVLDEGDLKITTQFTVKDITHESIQFLKNLTDFAREKGVIE</sequence>
<dbReference type="EMBL" id="CP040558">
    <property type="protein sequence ID" value="QCU74142.1"/>
    <property type="molecule type" value="Genomic_DNA"/>
</dbReference>
<dbReference type="Proteomes" id="UP000310065">
    <property type="component" value="Chromosome L1"/>
</dbReference>
<keyword evidence="1" id="KW-0732">Signal</keyword>
<dbReference type="GeneID" id="88775302"/>
<evidence type="ECO:0000256" key="1">
    <source>
        <dbReference type="SAM" id="SignalP"/>
    </source>
</evidence>
<dbReference type="RefSeq" id="WP_138489033.1">
    <property type="nucleotide sequence ID" value="NZ_CP040558.1"/>
</dbReference>
<dbReference type="KEGG" id="pdv:FFU37_06550"/>
<accession>A0A4P9J017</accession>
<feature type="chain" id="PRO_5020430374" evidence="1">
    <location>
        <begin position="22"/>
        <end position="264"/>
    </location>
</feature>
<protein>
    <submittedName>
        <fullName evidence="2">Uncharacterized protein</fullName>
    </submittedName>
</protein>
<name>A0A4P9J017_9GAMM</name>
<feature type="signal peptide" evidence="1">
    <location>
        <begin position="1"/>
        <end position="21"/>
    </location>
</feature>
<reference evidence="2 3" key="1">
    <citation type="submission" date="2019-05" db="EMBL/GenBank/DDBJ databases">
        <title>Complete genome sequence of Pseudoalteromonas sp. 16-SW-7(T) isolated from the Okhotsk Sea, Russia.</title>
        <authorList>
            <person name="Nguyen T.H."/>
            <person name="Nedashkovskaya O.I."/>
            <person name="Kim S.-G."/>
        </authorList>
    </citation>
    <scope>NUCLEOTIDE SEQUENCE [LARGE SCALE GENOMIC DNA]</scope>
    <source>
        <strain evidence="2 3">16-SW-7</strain>
    </source>
</reference>
<organism evidence="2 3">
    <name type="scientific">Pseudoalteromonas distincta</name>
    <dbReference type="NCBI Taxonomy" id="77608"/>
    <lineage>
        <taxon>Bacteria</taxon>
        <taxon>Pseudomonadati</taxon>
        <taxon>Pseudomonadota</taxon>
        <taxon>Gammaproteobacteria</taxon>
        <taxon>Alteromonadales</taxon>
        <taxon>Pseudoalteromonadaceae</taxon>
        <taxon>Pseudoalteromonas</taxon>
    </lineage>
</organism>